<dbReference type="EMBL" id="QKQS01000023">
    <property type="protein sequence ID" value="PZA11298.1"/>
    <property type="molecule type" value="Genomic_DNA"/>
</dbReference>
<dbReference type="Proteomes" id="UP000248134">
    <property type="component" value="Unassembled WGS sequence"/>
</dbReference>
<comment type="caution">
    <text evidence="2">The sequence shown here is derived from an EMBL/GenBank/DDBJ whole genome shotgun (WGS) entry which is preliminary data.</text>
</comment>
<dbReference type="PANTHER" id="PTHR23026">
    <property type="entry name" value="NADPH NITROREDUCTASE"/>
    <property type="match status" value="1"/>
</dbReference>
<dbReference type="InterPro" id="IPR000415">
    <property type="entry name" value="Nitroreductase-like"/>
</dbReference>
<dbReference type="AlphaFoldDB" id="A0A323UUM5"/>
<evidence type="ECO:0000313" key="3">
    <source>
        <dbReference type="Proteomes" id="UP000248134"/>
    </source>
</evidence>
<name>A0A323UUM5_RHOPL</name>
<accession>A0A323UUM5</accession>
<dbReference type="InterPro" id="IPR029479">
    <property type="entry name" value="Nitroreductase"/>
</dbReference>
<dbReference type="GO" id="GO:0016491">
    <property type="term" value="F:oxidoreductase activity"/>
    <property type="evidence" value="ECO:0007669"/>
    <property type="project" value="InterPro"/>
</dbReference>
<sequence>MSTTLTKLVAMTDPAEIAAANANPPVFDEAFRDKFAELIAWRRDVRRFKTDPVAPELIEQLLDLAQLAPSVGNSQPWRWISIDTAEIRARIRANFLRCNEVAASAYQGERAALYAKLKLEGIDVAPRQFALFCDRTTAQGLGVGRQTMPEALDYSVVAMIETFWLAARTLGLGVGWVSILDPQAISTELEVPADWKFIAYLCVGWPVEHHVDPELVRHHWQDRTAAGRIVLSR</sequence>
<dbReference type="InterPro" id="IPR012825">
    <property type="entry name" value="BluB"/>
</dbReference>
<evidence type="ECO:0000259" key="1">
    <source>
        <dbReference type="Pfam" id="PF00881"/>
    </source>
</evidence>
<dbReference type="SUPFAM" id="SSF55469">
    <property type="entry name" value="FMN-dependent nitroreductase-like"/>
    <property type="match status" value="1"/>
</dbReference>
<dbReference type="OrthoDB" id="9773807at2"/>
<feature type="domain" description="Nitroreductase" evidence="1">
    <location>
        <begin position="39"/>
        <end position="205"/>
    </location>
</feature>
<gene>
    <name evidence="2" type="primary">bluB</name>
    <name evidence="2" type="ORF">DNX69_18600</name>
</gene>
<protein>
    <submittedName>
        <fullName evidence="2">5,6-dimethylbenzimidazole synthase</fullName>
    </submittedName>
</protein>
<dbReference type="PANTHER" id="PTHR23026:SF123">
    <property type="entry name" value="NAD(P)H NITROREDUCTASE RV3131-RELATED"/>
    <property type="match status" value="1"/>
</dbReference>
<evidence type="ECO:0000313" key="2">
    <source>
        <dbReference type="EMBL" id="PZA11298.1"/>
    </source>
</evidence>
<reference evidence="2 3" key="1">
    <citation type="submission" date="2018-06" db="EMBL/GenBank/DDBJ databases">
        <title>Draft Whole-Genome Sequence of the purple photosynthetic bacterium Rhodospeudomonas palustris XCP.</title>
        <authorList>
            <person name="Rayyan A."/>
            <person name="Meyer T.E."/>
            <person name="Kyndt J.A."/>
        </authorList>
    </citation>
    <scope>NUCLEOTIDE SEQUENCE [LARGE SCALE GENOMIC DNA]</scope>
    <source>
        <strain evidence="2 3">XCP</strain>
    </source>
</reference>
<dbReference type="InterPro" id="IPR050627">
    <property type="entry name" value="Nitroreductase/BluB"/>
</dbReference>
<dbReference type="Gene3D" id="3.40.109.10">
    <property type="entry name" value="NADH Oxidase"/>
    <property type="match status" value="1"/>
</dbReference>
<proteinExistence type="predicted"/>
<dbReference type="RefSeq" id="WP_110787384.1">
    <property type="nucleotide sequence ID" value="NZ_QKQS01000023.1"/>
</dbReference>
<dbReference type="NCBIfam" id="TIGR02476">
    <property type="entry name" value="BluB"/>
    <property type="match status" value="1"/>
</dbReference>
<dbReference type="Pfam" id="PF00881">
    <property type="entry name" value="Nitroreductase"/>
    <property type="match status" value="1"/>
</dbReference>
<organism evidence="2 3">
    <name type="scientific">Rhodopseudomonas palustris</name>
    <dbReference type="NCBI Taxonomy" id="1076"/>
    <lineage>
        <taxon>Bacteria</taxon>
        <taxon>Pseudomonadati</taxon>
        <taxon>Pseudomonadota</taxon>
        <taxon>Alphaproteobacteria</taxon>
        <taxon>Hyphomicrobiales</taxon>
        <taxon>Nitrobacteraceae</taxon>
        <taxon>Rhodopseudomonas</taxon>
    </lineage>
</organism>